<reference evidence="1 2" key="1">
    <citation type="journal article" date="2021" name="Elife">
        <title>Chloroplast acquisition without the gene transfer in kleptoplastic sea slugs, Plakobranchus ocellatus.</title>
        <authorList>
            <person name="Maeda T."/>
            <person name="Takahashi S."/>
            <person name="Yoshida T."/>
            <person name="Shimamura S."/>
            <person name="Takaki Y."/>
            <person name="Nagai Y."/>
            <person name="Toyoda A."/>
            <person name="Suzuki Y."/>
            <person name="Arimoto A."/>
            <person name="Ishii H."/>
            <person name="Satoh N."/>
            <person name="Nishiyama T."/>
            <person name="Hasebe M."/>
            <person name="Maruyama T."/>
            <person name="Minagawa J."/>
            <person name="Obokata J."/>
            <person name="Shigenobu S."/>
        </authorList>
    </citation>
    <scope>NUCLEOTIDE SEQUENCE [LARGE SCALE GENOMIC DNA]</scope>
</reference>
<protein>
    <submittedName>
        <fullName evidence="1">ATP-dependent DNA helicase</fullName>
    </submittedName>
</protein>
<dbReference type="AlphaFoldDB" id="A0AAV4JEE4"/>
<dbReference type="SUPFAM" id="SSF56219">
    <property type="entry name" value="DNase I-like"/>
    <property type="match status" value="1"/>
</dbReference>
<dbReference type="GO" id="GO:0004386">
    <property type="term" value="F:helicase activity"/>
    <property type="evidence" value="ECO:0007669"/>
    <property type="project" value="UniProtKB-KW"/>
</dbReference>
<evidence type="ECO:0000313" key="2">
    <source>
        <dbReference type="Proteomes" id="UP000762676"/>
    </source>
</evidence>
<proteinExistence type="predicted"/>
<sequence length="147" mass="17066">MNRKKRTDSIKVGLINARSVCNKAALIFDYLTENDFDIFFVTETWVQNNDEPILAQVVPEDYDYLVQCRHGNSGGGIMVIFKDNFNMKKAVAIQYKSFELLEVTTTVSNQLVRFLTIYRPPPSKKNKLTFTMFKDEFQNFAMEKKSL</sequence>
<keyword evidence="1" id="KW-0067">ATP-binding</keyword>
<dbReference type="Proteomes" id="UP000762676">
    <property type="component" value="Unassembled WGS sequence"/>
</dbReference>
<keyword evidence="2" id="KW-1185">Reference proteome</keyword>
<evidence type="ECO:0000313" key="1">
    <source>
        <dbReference type="EMBL" id="GFS21194.1"/>
    </source>
</evidence>
<keyword evidence="1" id="KW-0547">Nucleotide-binding</keyword>
<keyword evidence="1" id="KW-0347">Helicase</keyword>
<comment type="caution">
    <text evidence="1">The sequence shown here is derived from an EMBL/GenBank/DDBJ whole genome shotgun (WGS) entry which is preliminary data.</text>
</comment>
<dbReference type="EMBL" id="BMAT01006858">
    <property type="protein sequence ID" value="GFS21194.1"/>
    <property type="molecule type" value="Genomic_DNA"/>
</dbReference>
<dbReference type="InterPro" id="IPR036691">
    <property type="entry name" value="Endo/exonu/phosph_ase_sf"/>
</dbReference>
<dbReference type="PANTHER" id="PTHR46670">
    <property type="entry name" value="ENDO/EXONUCLEASE/PHOSPHATASE DOMAIN-CONTAINING PROTEIN"/>
    <property type="match status" value="1"/>
</dbReference>
<dbReference type="Gene3D" id="3.60.10.10">
    <property type="entry name" value="Endonuclease/exonuclease/phosphatase"/>
    <property type="match status" value="1"/>
</dbReference>
<dbReference type="PANTHER" id="PTHR46670:SF3">
    <property type="entry name" value="ENDONUCLEASE_EXONUCLEASE_PHOSPHATASE DOMAIN-CONTAINING PROTEIN"/>
    <property type="match status" value="1"/>
</dbReference>
<organism evidence="1 2">
    <name type="scientific">Elysia marginata</name>
    <dbReference type="NCBI Taxonomy" id="1093978"/>
    <lineage>
        <taxon>Eukaryota</taxon>
        <taxon>Metazoa</taxon>
        <taxon>Spiralia</taxon>
        <taxon>Lophotrochozoa</taxon>
        <taxon>Mollusca</taxon>
        <taxon>Gastropoda</taxon>
        <taxon>Heterobranchia</taxon>
        <taxon>Euthyneura</taxon>
        <taxon>Panpulmonata</taxon>
        <taxon>Sacoglossa</taxon>
        <taxon>Placobranchoidea</taxon>
        <taxon>Plakobranchidae</taxon>
        <taxon>Elysia</taxon>
    </lineage>
</organism>
<accession>A0AAV4JEE4</accession>
<name>A0AAV4JEE4_9GAST</name>
<keyword evidence="1" id="KW-0378">Hydrolase</keyword>
<gene>
    <name evidence="1" type="ORF">ElyMa_003332600</name>
</gene>